<name>A0A411WP54_9GAMM</name>
<reference evidence="2 3" key="1">
    <citation type="submission" date="2019-03" db="EMBL/GenBank/DDBJ databases">
        <title>Pragia sp. nov. isolated from the gut tract of Carduelis flavirostris.</title>
        <authorList>
            <person name="Ge Y."/>
        </authorList>
    </citation>
    <scope>NUCLEOTIDE SEQUENCE [LARGE SCALE GENOMIC DNA]</scope>
    <source>
        <strain evidence="2 3">CF-458</strain>
    </source>
</reference>
<dbReference type="EMBL" id="CP034752">
    <property type="protein sequence ID" value="QBH97982.1"/>
    <property type="molecule type" value="Genomic_DNA"/>
</dbReference>
<dbReference type="AlphaFoldDB" id="A0A411WP54"/>
<sequence>MKKPHLQSLFMGSLLSAGLVMSGTPFAAEYIPSLEKTRLFTEITHDCRDVVLKDWKPATRDVLAKYGVDVTAAKLCNNGDYPVFYVSLKYDPQGQTADFYQPFYEAMKKANKDRPYSMISDLDELIINVTYGQMGETRTDFERFQPCTL</sequence>
<gene>
    <name evidence="2" type="ORF">EKN56_17230</name>
</gene>
<feature type="signal peptide" evidence="1">
    <location>
        <begin position="1"/>
        <end position="27"/>
    </location>
</feature>
<dbReference type="Proteomes" id="UP000293154">
    <property type="component" value="Chromosome"/>
</dbReference>
<evidence type="ECO:0000313" key="3">
    <source>
        <dbReference type="Proteomes" id="UP000293154"/>
    </source>
</evidence>
<evidence type="ECO:0000313" key="2">
    <source>
        <dbReference type="EMBL" id="QBH97982.1"/>
    </source>
</evidence>
<dbReference type="KEGG" id="prag:EKN56_17230"/>
<dbReference type="OrthoDB" id="996425at2"/>
<feature type="chain" id="PRO_5019088840" evidence="1">
    <location>
        <begin position="28"/>
        <end position="149"/>
    </location>
</feature>
<protein>
    <submittedName>
        <fullName evidence="2">Uncharacterized protein</fullName>
    </submittedName>
</protein>
<keyword evidence="3" id="KW-1185">Reference proteome</keyword>
<keyword evidence="1" id="KW-0732">Signal</keyword>
<proteinExistence type="predicted"/>
<accession>A0A411WP54</accession>
<dbReference type="RefSeq" id="WP_130592937.1">
    <property type="nucleotide sequence ID" value="NZ_CP034752.1"/>
</dbReference>
<evidence type="ECO:0000256" key="1">
    <source>
        <dbReference type="SAM" id="SignalP"/>
    </source>
</evidence>
<organism evidence="2 3">
    <name type="scientific">Limnobaculum zhutongyuii</name>
    <dbReference type="NCBI Taxonomy" id="2498113"/>
    <lineage>
        <taxon>Bacteria</taxon>
        <taxon>Pseudomonadati</taxon>
        <taxon>Pseudomonadota</taxon>
        <taxon>Gammaproteobacteria</taxon>
        <taxon>Enterobacterales</taxon>
        <taxon>Budviciaceae</taxon>
        <taxon>Limnobaculum</taxon>
    </lineage>
</organism>